<gene>
    <name evidence="2" type="ORF">GCM10017772_15380</name>
</gene>
<dbReference type="Proteomes" id="UP000627369">
    <property type="component" value="Unassembled WGS sequence"/>
</dbReference>
<name>A0A919KRK0_9MICO</name>
<reference evidence="2" key="1">
    <citation type="journal article" date="2014" name="Int. J. Syst. Evol. Microbiol.">
        <title>Complete genome sequence of Corynebacterium casei LMG S-19264T (=DSM 44701T), isolated from a smear-ripened cheese.</title>
        <authorList>
            <consortium name="US DOE Joint Genome Institute (JGI-PGF)"/>
            <person name="Walter F."/>
            <person name="Albersmeier A."/>
            <person name="Kalinowski J."/>
            <person name="Ruckert C."/>
        </authorList>
    </citation>
    <scope>NUCLEOTIDE SEQUENCE</scope>
    <source>
        <strain evidence="2">CGMCC 4.7398</strain>
    </source>
</reference>
<keyword evidence="1" id="KW-0812">Transmembrane</keyword>
<keyword evidence="3" id="KW-1185">Reference proteome</keyword>
<proteinExistence type="predicted"/>
<dbReference type="EMBL" id="BNAS01000002">
    <property type="protein sequence ID" value="GHH69808.1"/>
    <property type="molecule type" value="Genomic_DNA"/>
</dbReference>
<evidence type="ECO:0000313" key="2">
    <source>
        <dbReference type="EMBL" id="GHH69808.1"/>
    </source>
</evidence>
<evidence type="ECO:0000313" key="3">
    <source>
        <dbReference type="Proteomes" id="UP000627369"/>
    </source>
</evidence>
<dbReference type="AlphaFoldDB" id="A0A919KRK0"/>
<keyword evidence="1" id="KW-1133">Transmembrane helix</keyword>
<accession>A0A919KRK0</accession>
<evidence type="ECO:0000256" key="1">
    <source>
        <dbReference type="SAM" id="Phobius"/>
    </source>
</evidence>
<protein>
    <submittedName>
        <fullName evidence="2">Uncharacterized protein</fullName>
    </submittedName>
</protein>
<organism evidence="2 3">
    <name type="scientific">Promicromonospora soli</name>
    <dbReference type="NCBI Taxonomy" id="2035533"/>
    <lineage>
        <taxon>Bacteria</taxon>
        <taxon>Bacillati</taxon>
        <taxon>Actinomycetota</taxon>
        <taxon>Actinomycetes</taxon>
        <taxon>Micrococcales</taxon>
        <taxon>Promicromonosporaceae</taxon>
        <taxon>Promicromonospora</taxon>
    </lineage>
</organism>
<sequence>METFAHRYGIFRFMGTFVALVLLVAGVVTFTIAAARVMKRGRSQDAAQWAEANGWEYVGNDSTLAQRWSGRPFGVGLDHEARDVLRGSVDGYDIVSFTYTWRSGSPNARRPGLRRSAHVVALDALPGEPVVDLSPEGLREKWQKLFGAQDVQIDNPAFDGQWLVRTSDEVFARRALDARLANIVMLPDFHGSRLRIEGPSVLLWRPGRTDVTTLTERAKRIADVARIVLPLEKGGPRFETGGRIDGFGIPGLT</sequence>
<reference evidence="2" key="2">
    <citation type="submission" date="2020-09" db="EMBL/GenBank/DDBJ databases">
        <authorList>
            <person name="Sun Q."/>
            <person name="Zhou Y."/>
        </authorList>
    </citation>
    <scope>NUCLEOTIDE SEQUENCE</scope>
    <source>
        <strain evidence="2">CGMCC 4.7398</strain>
    </source>
</reference>
<feature type="transmembrane region" description="Helical" evidence="1">
    <location>
        <begin position="12"/>
        <end position="35"/>
    </location>
</feature>
<keyword evidence="1" id="KW-0472">Membrane</keyword>
<comment type="caution">
    <text evidence="2">The sequence shown here is derived from an EMBL/GenBank/DDBJ whole genome shotgun (WGS) entry which is preliminary data.</text>
</comment>